<dbReference type="GO" id="GO:0016020">
    <property type="term" value="C:membrane"/>
    <property type="evidence" value="ECO:0007669"/>
    <property type="project" value="InterPro"/>
</dbReference>
<evidence type="ECO:0008006" key="5">
    <source>
        <dbReference type="Google" id="ProtNLM"/>
    </source>
</evidence>
<evidence type="ECO:0000313" key="4">
    <source>
        <dbReference type="Proteomes" id="UP001295423"/>
    </source>
</evidence>
<dbReference type="AlphaFoldDB" id="A0AAD2FII1"/>
<reference evidence="3" key="1">
    <citation type="submission" date="2023-08" db="EMBL/GenBank/DDBJ databases">
        <authorList>
            <person name="Audoor S."/>
            <person name="Bilcke G."/>
        </authorList>
    </citation>
    <scope>NUCLEOTIDE SEQUENCE</scope>
</reference>
<dbReference type="EMBL" id="CAKOGP040000335">
    <property type="protein sequence ID" value="CAJ1934340.1"/>
    <property type="molecule type" value="Genomic_DNA"/>
</dbReference>
<evidence type="ECO:0000256" key="1">
    <source>
        <dbReference type="ARBA" id="ARBA00007677"/>
    </source>
</evidence>
<evidence type="ECO:0000313" key="3">
    <source>
        <dbReference type="EMBL" id="CAJ1934340.1"/>
    </source>
</evidence>
<dbReference type="Proteomes" id="UP001295423">
    <property type="component" value="Unassembled WGS sequence"/>
</dbReference>
<keyword evidence="2" id="KW-0808">Transferase</keyword>
<comment type="similarity">
    <text evidence="1">Belongs to the glycosyltransferase 15 family.</text>
</comment>
<comment type="caution">
    <text evidence="3">The sequence shown here is derived from an EMBL/GenBank/DDBJ whole genome shotgun (WGS) entry which is preliminary data.</text>
</comment>
<dbReference type="PANTHER" id="PTHR31121:SF6">
    <property type="entry name" value="ALPHA-1,2 MANNOSYLTRANSFERASE KTR1"/>
    <property type="match status" value="1"/>
</dbReference>
<evidence type="ECO:0000256" key="2">
    <source>
        <dbReference type="ARBA" id="ARBA00022679"/>
    </source>
</evidence>
<dbReference type="PANTHER" id="PTHR31121">
    <property type="entry name" value="ALPHA-1,2 MANNOSYLTRANSFERASE KTR1"/>
    <property type="match status" value="1"/>
</dbReference>
<dbReference type="GO" id="GO:0000032">
    <property type="term" value="P:cell wall mannoprotein biosynthetic process"/>
    <property type="evidence" value="ECO:0007669"/>
    <property type="project" value="TreeGrafter"/>
</dbReference>
<dbReference type="InterPro" id="IPR029044">
    <property type="entry name" value="Nucleotide-diphossugar_trans"/>
</dbReference>
<dbReference type="Gene3D" id="3.90.550.10">
    <property type="entry name" value="Spore Coat Polysaccharide Biosynthesis Protein SpsA, Chain A"/>
    <property type="match status" value="1"/>
</dbReference>
<keyword evidence="4" id="KW-1185">Reference proteome</keyword>
<organism evidence="3 4">
    <name type="scientific">Cylindrotheca closterium</name>
    <dbReference type="NCBI Taxonomy" id="2856"/>
    <lineage>
        <taxon>Eukaryota</taxon>
        <taxon>Sar</taxon>
        <taxon>Stramenopiles</taxon>
        <taxon>Ochrophyta</taxon>
        <taxon>Bacillariophyta</taxon>
        <taxon>Bacillariophyceae</taxon>
        <taxon>Bacillariophycidae</taxon>
        <taxon>Bacillariales</taxon>
        <taxon>Bacillariaceae</taxon>
        <taxon>Cylindrotheca</taxon>
    </lineage>
</organism>
<sequence length="365" mass="42161">MALIGKRRRWLSLAHAPIRRKACVTVTLALAVALGWLLRYGSTSSLSPSEMSIVIVTKPSSSDANTNKSISSSHQSGAIVLLAPQRNQGSLWATDRFCLLLPRDYELDPLGKDAAYTPEDRTLLQKWAPQSGLIFVEIDMYSKDALEPNTTVDQIVNWRAGNDGGVKGRDLGYQSMCRLWSGRLQHMSFLDDFDYYLRMDDDSLFLSNFQWDPFVRMKAEGLTYAYRRTAYDSWGIDELWSVSRPHLDLERHHLPFAFRRAGDKSYSYFGEQPYNNFHISDLKFWRSPQWSGMMREMDEHHLFFKYRVGDANVHAISIMMMEESSVAVWPETPYAHNSNDYHNDWGQQNWQDECDAAIRDDKQQD</sequence>
<name>A0AAD2FII1_9STRA</name>
<dbReference type="InterPro" id="IPR002685">
    <property type="entry name" value="Glyco_trans_15"/>
</dbReference>
<dbReference type="GO" id="GO:0000026">
    <property type="term" value="F:alpha-1,2-mannosyltransferase activity"/>
    <property type="evidence" value="ECO:0007669"/>
    <property type="project" value="TreeGrafter"/>
</dbReference>
<dbReference type="GO" id="GO:0005794">
    <property type="term" value="C:Golgi apparatus"/>
    <property type="evidence" value="ECO:0007669"/>
    <property type="project" value="TreeGrafter"/>
</dbReference>
<accession>A0AAD2FII1</accession>
<proteinExistence type="inferred from homology"/>
<dbReference type="SUPFAM" id="SSF53448">
    <property type="entry name" value="Nucleotide-diphospho-sugar transferases"/>
    <property type="match status" value="1"/>
</dbReference>
<protein>
    <recommendedName>
        <fullName evidence="5">Hexosyltransferase</fullName>
    </recommendedName>
</protein>
<gene>
    <name evidence="3" type="ORF">CYCCA115_LOCUS3707</name>
</gene>
<dbReference type="Pfam" id="PF01793">
    <property type="entry name" value="Glyco_transf_15"/>
    <property type="match status" value="1"/>
</dbReference>
<dbReference type="GO" id="GO:0006487">
    <property type="term" value="P:protein N-linked glycosylation"/>
    <property type="evidence" value="ECO:0007669"/>
    <property type="project" value="TreeGrafter"/>
</dbReference>